<proteinExistence type="predicted"/>
<comment type="caution">
    <text evidence="2">The sequence shown here is derived from an EMBL/GenBank/DDBJ whole genome shotgun (WGS) entry which is preliminary data.</text>
</comment>
<evidence type="ECO:0000313" key="3">
    <source>
        <dbReference type="Proteomes" id="UP001223144"/>
    </source>
</evidence>
<reference evidence="2 3" key="1">
    <citation type="submission" date="2023-04" db="EMBL/GenBank/DDBJ databases">
        <title>Streptomyces chengmaiensis sp. nov. isolated from the stem of mangrove plant in Hainan.</title>
        <authorList>
            <person name="Huang X."/>
            <person name="Zhou S."/>
            <person name="Chu X."/>
            <person name="Xie Y."/>
            <person name="Lin Y."/>
        </authorList>
    </citation>
    <scope>NUCLEOTIDE SEQUENCE [LARGE SCALE GENOMIC DNA]</scope>
    <source>
        <strain evidence="2 3">HNM0663</strain>
    </source>
</reference>
<keyword evidence="3" id="KW-1185">Reference proteome</keyword>
<accession>A0ABT6HHV9</accession>
<evidence type="ECO:0000256" key="1">
    <source>
        <dbReference type="SAM" id="MobiDB-lite"/>
    </source>
</evidence>
<dbReference type="EMBL" id="JARWBG010000002">
    <property type="protein sequence ID" value="MDH2387624.1"/>
    <property type="molecule type" value="Genomic_DNA"/>
</dbReference>
<gene>
    <name evidence="2" type="ORF">QCN29_02235</name>
</gene>
<dbReference type="RefSeq" id="WP_279925828.1">
    <property type="nucleotide sequence ID" value="NZ_JARWBG010000002.1"/>
</dbReference>
<feature type="compositionally biased region" description="Low complexity" evidence="1">
    <location>
        <begin position="13"/>
        <end position="22"/>
    </location>
</feature>
<protein>
    <submittedName>
        <fullName evidence="2">Uncharacterized protein</fullName>
    </submittedName>
</protein>
<name>A0ABT6HHV9_9ACTN</name>
<sequence>MRFREAALRARRNGAAAARAGRPLTDAPRYNDPRLTAAWVRGYVAAEQAEQ</sequence>
<feature type="region of interest" description="Disordered" evidence="1">
    <location>
        <begin position="9"/>
        <end position="29"/>
    </location>
</feature>
<dbReference type="Proteomes" id="UP001223144">
    <property type="component" value="Unassembled WGS sequence"/>
</dbReference>
<evidence type="ECO:0000313" key="2">
    <source>
        <dbReference type="EMBL" id="MDH2387624.1"/>
    </source>
</evidence>
<organism evidence="2 3">
    <name type="scientific">Streptomyces chengmaiensis</name>
    <dbReference type="NCBI Taxonomy" id="3040919"/>
    <lineage>
        <taxon>Bacteria</taxon>
        <taxon>Bacillati</taxon>
        <taxon>Actinomycetota</taxon>
        <taxon>Actinomycetes</taxon>
        <taxon>Kitasatosporales</taxon>
        <taxon>Streptomycetaceae</taxon>
        <taxon>Streptomyces</taxon>
    </lineage>
</organism>